<dbReference type="InterPro" id="IPR052776">
    <property type="entry name" value="Chloro_ReproSupport/MetalTrans"/>
</dbReference>
<keyword evidence="1" id="KW-1133">Transmembrane helix</keyword>
<evidence type="ECO:0000256" key="1">
    <source>
        <dbReference type="SAM" id="Phobius"/>
    </source>
</evidence>
<organism evidence="2 3">
    <name type="scientific">Sulfurovum xiamenensis</name>
    <dbReference type="NCBI Taxonomy" id="3019066"/>
    <lineage>
        <taxon>Bacteria</taxon>
        <taxon>Pseudomonadati</taxon>
        <taxon>Campylobacterota</taxon>
        <taxon>Epsilonproteobacteria</taxon>
        <taxon>Campylobacterales</taxon>
        <taxon>Sulfurovaceae</taxon>
        <taxon>Sulfurovum</taxon>
    </lineage>
</organism>
<comment type="caution">
    <text evidence="2">The sequence shown here is derived from an EMBL/GenBank/DDBJ whole genome shotgun (WGS) entry which is preliminary data.</text>
</comment>
<feature type="transmembrane region" description="Helical" evidence="1">
    <location>
        <begin position="130"/>
        <end position="151"/>
    </location>
</feature>
<feature type="transmembrane region" description="Helical" evidence="1">
    <location>
        <begin position="40"/>
        <end position="56"/>
    </location>
</feature>
<evidence type="ECO:0000313" key="3">
    <source>
        <dbReference type="Proteomes" id="UP001169066"/>
    </source>
</evidence>
<evidence type="ECO:0000313" key="2">
    <source>
        <dbReference type="EMBL" id="MDM5263969.1"/>
    </source>
</evidence>
<accession>A0ABT7QSS1</accession>
<keyword evidence="1" id="KW-0472">Membrane</keyword>
<gene>
    <name evidence="2" type="ORF">PF327_07130</name>
</gene>
<dbReference type="EMBL" id="JAQIBC010000003">
    <property type="protein sequence ID" value="MDM5263969.1"/>
    <property type="molecule type" value="Genomic_DNA"/>
</dbReference>
<reference evidence="2" key="1">
    <citation type="submission" date="2023-01" db="EMBL/GenBank/DDBJ databases">
        <title>Sulfurovum sp. XTW-4 genome assembly.</title>
        <authorList>
            <person name="Wang J."/>
        </authorList>
    </citation>
    <scope>NUCLEOTIDE SEQUENCE</scope>
    <source>
        <strain evidence="2">XTW-4</strain>
    </source>
</reference>
<feature type="transmembrane region" description="Helical" evidence="1">
    <location>
        <begin position="68"/>
        <end position="89"/>
    </location>
</feature>
<proteinExistence type="predicted"/>
<dbReference type="RefSeq" id="WP_289401897.1">
    <property type="nucleotide sequence ID" value="NZ_JAQIBC010000003.1"/>
</dbReference>
<feature type="transmembrane region" description="Helical" evidence="1">
    <location>
        <begin position="158"/>
        <end position="182"/>
    </location>
</feature>
<evidence type="ECO:0008006" key="4">
    <source>
        <dbReference type="Google" id="ProtNLM"/>
    </source>
</evidence>
<sequence length="214" mass="23291">MELSLLVVFWYGLLHAFGPDHLTAIADFSIGKNKSKTLRITALFAIGHGLSLFLFAKVLQSIDISENVLAYGDIISAAVIIIMGMYLLYMVATSRIQLRKHIHDDKEHIHIWFGKSHEHNDDNMAKTSSLTLGLLMGAGGVRGMLITLGAVQGGMVDFTMVTAFTLGVMLVFGAFGMVMLYVNQNFLGNLTNVRRTFATAGVISLIVGTNILIG</sequence>
<dbReference type="PANTHER" id="PTHR33876">
    <property type="entry name" value="UNNAMED PRODUCT"/>
    <property type="match status" value="1"/>
</dbReference>
<dbReference type="PANTHER" id="PTHR33876:SF4">
    <property type="entry name" value="CHLOROPLAST PROTEIN FOR GROWTH AND FERTILITY 2"/>
    <property type="match status" value="1"/>
</dbReference>
<dbReference type="Proteomes" id="UP001169066">
    <property type="component" value="Unassembled WGS sequence"/>
</dbReference>
<keyword evidence="1" id="KW-0812">Transmembrane</keyword>
<keyword evidence="3" id="KW-1185">Reference proteome</keyword>
<feature type="transmembrane region" description="Helical" evidence="1">
    <location>
        <begin position="194"/>
        <end position="213"/>
    </location>
</feature>
<name>A0ABT7QSS1_9BACT</name>
<protein>
    <recommendedName>
        <fullName evidence="4">Nickel/cobalt efflux system</fullName>
    </recommendedName>
</protein>